<evidence type="ECO:0000313" key="2">
    <source>
        <dbReference type="EMBL" id="TKT94238.1"/>
    </source>
</evidence>
<protein>
    <submittedName>
        <fullName evidence="2">Uncharacterized protein</fullName>
    </submittedName>
</protein>
<dbReference type="RefSeq" id="WP_137338527.1">
    <property type="nucleotide sequence ID" value="NZ_BSQH01000001.1"/>
</dbReference>
<accession>A0A4U6DD60</accession>
<feature type="region of interest" description="Disordered" evidence="1">
    <location>
        <begin position="1"/>
        <end position="21"/>
    </location>
</feature>
<reference evidence="2 3" key="1">
    <citation type="submission" date="2019-05" db="EMBL/GenBank/DDBJ databases">
        <title>Dyadobacter AR-3-8 sp. nov., isolated from arctic soil.</title>
        <authorList>
            <person name="Chaudhary D.K."/>
        </authorList>
    </citation>
    <scope>NUCLEOTIDE SEQUENCE [LARGE SCALE GENOMIC DNA]</scope>
    <source>
        <strain evidence="2 3">AR-3-8</strain>
    </source>
</reference>
<organism evidence="2 3">
    <name type="scientific">Dyadobacter frigoris</name>
    <dbReference type="NCBI Taxonomy" id="2576211"/>
    <lineage>
        <taxon>Bacteria</taxon>
        <taxon>Pseudomonadati</taxon>
        <taxon>Bacteroidota</taxon>
        <taxon>Cytophagia</taxon>
        <taxon>Cytophagales</taxon>
        <taxon>Spirosomataceae</taxon>
        <taxon>Dyadobacter</taxon>
    </lineage>
</organism>
<dbReference type="OrthoDB" id="964510at2"/>
<evidence type="ECO:0000256" key="1">
    <source>
        <dbReference type="SAM" id="MobiDB-lite"/>
    </source>
</evidence>
<sequence>MENISMPADHTELRFTDKDGNRHEGHYSKVLKSFVDTEGGKDPQDINNIYQEYKIVDWEYLHKNKNPDSDIMVIL</sequence>
<dbReference type="EMBL" id="SZVO01000001">
    <property type="protein sequence ID" value="TKT94238.1"/>
    <property type="molecule type" value="Genomic_DNA"/>
</dbReference>
<evidence type="ECO:0000313" key="3">
    <source>
        <dbReference type="Proteomes" id="UP000304900"/>
    </source>
</evidence>
<keyword evidence="3" id="KW-1185">Reference proteome</keyword>
<proteinExistence type="predicted"/>
<comment type="caution">
    <text evidence="2">The sequence shown here is derived from an EMBL/GenBank/DDBJ whole genome shotgun (WGS) entry which is preliminary data.</text>
</comment>
<dbReference type="AlphaFoldDB" id="A0A4U6DD60"/>
<gene>
    <name evidence="2" type="ORF">FDK13_03225</name>
</gene>
<dbReference type="Proteomes" id="UP000304900">
    <property type="component" value="Unassembled WGS sequence"/>
</dbReference>
<name>A0A4U6DD60_9BACT</name>
<feature type="compositionally biased region" description="Basic and acidic residues" evidence="1">
    <location>
        <begin position="9"/>
        <end position="21"/>
    </location>
</feature>